<organism evidence="1 2">
    <name type="scientific">Arctium lappa</name>
    <name type="common">Greater burdock</name>
    <name type="synonym">Lappa major</name>
    <dbReference type="NCBI Taxonomy" id="4217"/>
    <lineage>
        <taxon>Eukaryota</taxon>
        <taxon>Viridiplantae</taxon>
        <taxon>Streptophyta</taxon>
        <taxon>Embryophyta</taxon>
        <taxon>Tracheophyta</taxon>
        <taxon>Spermatophyta</taxon>
        <taxon>Magnoliopsida</taxon>
        <taxon>eudicotyledons</taxon>
        <taxon>Gunneridae</taxon>
        <taxon>Pentapetalae</taxon>
        <taxon>asterids</taxon>
        <taxon>campanulids</taxon>
        <taxon>Asterales</taxon>
        <taxon>Asteraceae</taxon>
        <taxon>Carduoideae</taxon>
        <taxon>Cardueae</taxon>
        <taxon>Arctiinae</taxon>
        <taxon>Arctium</taxon>
    </lineage>
</organism>
<reference evidence="2" key="1">
    <citation type="journal article" date="2022" name="Mol. Ecol. Resour.">
        <title>The genomes of chicory, endive, great burdock and yacon provide insights into Asteraceae palaeo-polyploidization history and plant inulin production.</title>
        <authorList>
            <person name="Fan W."/>
            <person name="Wang S."/>
            <person name="Wang H."/>
            <person name="Wang A."/>
            <person name="Jiang F."/>
            <person name="Liu H."/>
            <person name="Zhao H."/>
            <person name="Xu D."/>
            <person name="Zhang Y."/>
        </authorList>
    </citation>
    <scope>NUCLEOTIDE SEQUENCE [LARGE SCALE GENOMIC DNA]</scope>
    <source>
        <strain evidence="2">cv. Niubang</strain>
    </source>
</reference>
<evidence type="ECO:0000313" key="1">
    <source>
        <dbReference type="EMBL" id="KAI3735531.1"/>
    </source>
</evidence>
<evidence type="ECO:0000313" key="2">
    <source>
        <dbReference type="Proteomes" id="UP001055879"/>
    </source>
</evidence>
<comment type="caution">
    <text evidence="1">The sequence shown here is derived from an EMBL/GenBank/DDBJ whole genome shotgun (WGS) entry which is preliminary data.</text>
</comment>
<dbReference type="Proteomes" id="UP001055879">
    <property type="component" value="Linkage Group LG04"/>
</dbReference>
<name>A0ACB9CMS0_ARCLA</name>
<accession>A0ACB9CMS0</accession>
<keyword evidence="2" id="KW-1185">Reference proteome</keyword>
<dbReference type="EMBL" id="CM042050">
    <property type="protein sequence ID" value="KAI3735531.1"/>
    <property type="molecule type" value="Genomic_DNA"/>
</dbReference>
<sequence>MQSSDRDGRGTIEQLEKICEPPLSGSGGLRRRWGFNDGIDSGLAWWVGYWFFKIWSVSSRQASGKWAWDKPFGSSHGNPMDGRVGNKLGNNRLERAMEEKWEEIGLEVFGKMKIC</sequence>
<gene>
    <name evidence="1" type="ORF">L6452_15032</name>
</gene>
<proteinExistence type="predicted"/>
<protein>
    <submittedName>
        <fullName evidence="1">Uncharacterized protein</fullName>
    </submittedName>
</protein>
<reference evidence="1 2" key="2">
    <citation type="journal article" date="2022" name="Mol. Ecol. Resour.">
        <title>The genomes of chicory, endive, great burdock and yacon provide insights into Asteraceae paleo-polyploidization history and plant inulin production.</title>
        <authorList>
            <person name="Fan W."/>
            <person name="Wang S."/>
            <person name="Wang H."/>
            <person name="Wang A."/>
            <person name="Jiang F."/>
            <person name="Liu H."/>
            <person name="Zhao H."/>
            <person name="Xu D."/>
            <person name="Zhang Y."/>
        </authorList>
    </citation>
    <scope>NUCLEOTIDE SEQUENCE [LARGE SCALE GENOMIC DNA]</scope>
    <source>
        <strain evidence="2">cv. Niubang</strain>
    </source>
</reference>